<dbReference type="GO" id="GO:1990641">
    <property type="term" value="P:response to iron ion starvation"/>
    <property type="evidence" value="ECO:0007669"/>
    <property type="project" value="Ensembl"/>
</dbReference>
<dbReference type="HOGENOM" id="CLU_039734_0_0_1"/>
<dbReference type="AlphaFoldDB" id="G3WHM1"/>
<evidence type="ECO:0000256" key="2">
    <source>
        <dbReference type="ARBA" id="ARBA00004294"/>
    </source>
</evidence>
<dbReference type="GO" id="GO:0006413">
    <property type="term" value="P:translational initiation"/>
    <property type="evidence" value="ECO:0007669"/>
    <property type="project" value="Ensembl"/>
</dbReference>
<dbReference type="GO" id="GO:0008625">
    <property type="term" value="P:extrinsic apoptotic signaling pathway via death domain receptors"/>
    <property type="evidence" value="ECO:0007669"/>
    <property type="project" value="Ensembl"/>
</dbReference>
<evidence type="ECO:0000256" key="22">
    <source>
        <dbReference type="ARBA" id="ARBA00082216"/>
    </source>
</evidence>
<keyword evidence="5" id="KW-0053">Apoptosis</keyword>
<dbReference type="GO" id="GO:0070585">
    <property type="term" value="P:protein localization to mitochondrion"/>
    <property type="evidence" value="ECO:0007669"/>
    <property type="project" value="Ensembl"/>
</dbReference>
<reference evidence="25" key="2">
    <citation type="submission" date="2025-08" db="UniProtKB">
        <authorList>
            <consortium name="Ensembl"/>
        </authorList>
    </citation>
    <scope>IDENTIFICATION</scope>
</reference>
<comment type="function">
    <text evidence="16">Protein kinase activator generated by protein cleavage in response to mitochondrial stress, which accumulates in the cytosol and specifically binds to and activates the protein kinase activity of EIF2AK1/HRI. It thereby activates the integrated stress response (ISR): EIF2AK1/HRI activation promotes eIF-2-alpha (EIF2S1) phosphorylation, leading to a decrease in global protein synthesis and the induction of selected genes, including the transcription factor ATF4, the master transcriptional regulator of the ISR. Also acts as an activator of PRKN-independent mitophagy: activates the protein kinase activity of EIF2AK1/HRI in response to mitochondrial damage, promoting eIF-2-alpha (EIF2S1) phosphorylation, leading to mitochondrial localization of EIF2S1 followed by induction of mitophagy.</text>
</comment>
<keyword evidence="9" id="KW-0999">Mitochondrion inner membrane</keyword>
<keyword evidence="12" id="KW-0809">Transit peptide</keyword>
<evidence type="ECO:0000256" key="6">
    <source>
        <dbReference type="ARBA" id="ARBA00022737"/>
    </source>
</evidence>
<gene>
    <name evidence="25" type="primary">DELE1</name>
</gene>
<dbReference type="GO" id="GO:0005829">
    <property type="term" value="C:cytosol"/>
    <property type="evidence" value="ECO:0007669"/>
    <property type="project" value="UniProtKB-SubCell"/>
</dbReference>
<dbReference type="SMART" id="SM00671">
    <property type="entry name" value="SEL1"/>
    <property type="match status" value="5"/>
</dbReference>
<dbReference type="GO" id="GO:0005743">
    <property type="term" value="C:mitochondrial inner membrane"/>
    <property type="evidence" value="ECO:0007669"/>
    <property type="project" value="UniProtKB-SubCell"/>
</dbReference>
<dbReference type="eggNOG" id="KOG1550">
    <property type="taxonomic scope" value="Eukaryota"/>
</dbReference>
<keyword evidence="8" id="KW-1000">Mitochondrion outer membrane</keyword>
<evidence type="ECO:0000256" key="24">
    <source>
        <dbReference type="SAM" id="MobiDB-lite"/>
    </source>
</evidence>
<evidence type="ECO:0000256" key="3">
    <source>
        <dbReference type="ARBA" id="ARBA00004514"/>
    </source>
</evidence>
<accession>G3WHM1</accession>
<keyword evidence="10" id="KW-0802">TPR repeat</keyword>
<dbReference type="InParanoid" id="G3WHM1"/>
<evidence type="ECO:0000256" key="14">
    <source>
        <dbReference type="ARBA" id="ARBA00023136"/>
    </source>
</evidence>
<dbReference type="Gene3D" id="1.25.40.10">
    <property type="entry name" value="Tetratricopeptide repeat domain"/>
    <property type="match status" value="1"/>
</dbReference>
<evidence type="ECO:0000256" key="9">
    <source>
        <dbReference type="ARBA" id="ARBA00022792"/>
    </source>
</evidence>
<dbReference type="GO" id="GO:1901526">
    <property type="term" value="P:positive regulation of mitophagy"/>
    <property type="evidence" value="ECO:0007669"/>
    <property type="project" value="Ensembl"/>
</dbReference>
<dbReference type="InterPro" id="IPR006597">
    <property type="entry name" value="Sel1-like"/>
</dbReference>
<evidence type="ECO:0000256" key="19">
    <source>
        <dbReference type="ARBA" id="ARBA00062679"/>
    </source>
</evidence>
<keyword evidence="11" id="KW-0832">Ubl conjugation</keyword>
<evidence type="ECO:0000256" key="21">
    <source>
        <dbReference type="ARBA" id="ARBA00073284"/>
    </source>
</evidence>
<dbReference type="STRING" id="9305.ENSSHAP00000014926"/>
<dbReference type="GO" id="GO:0043539">
    <property type="term" value="F:protein serine/threonine kinase activator activity"/>
    <property type="evidence" value="ECO:0007669"/>
    <property type="project" value="Ensembl"/>
</dbReference>
<proteinExistence type="inferred from homology"/>
<evidence type="ECO:0000256" key="11">
    <source>
        <dbReference type="ARBA" id="ARBA00022843"/>
    </source>
</evidence>
<sequence length="515" mass="57434">MWRLPGMLGRALQHLPKYSLRGVTPGTPSQEDPQITWSLQSPPVVSTHNRHESHALGVGSGPKYQGWKNAFQWISRRLSCHRMWDAVSWGTLAVLALQLARQIQFQASLPGFQRQEQCSWHSHLKQIRFSPLLCQDLWLKKNILPTNNPPPPYHTCFEEPKEETKGSDSQDSQPESLESHNSSRTAPLRGPCEAEPVGIDFLGATGPGQCHTTRDRLVLEQEETEPLSLEEAMLSLQQQFQLSVSIALNFLGTKNIRNGNYEAAYSYFQKAADQGYSKAQFNVGLCHEHGKGTQKDLSKAVFYYQLAAQKGHQMAQYRYARSLLSDQVPAREADKQRAVTMLKQAADAGLKEAQAYLGVLFTKEPFQDEQKAVKYLWLAASNGDSQSKYHMGICYEKGLGVQKNLGEAMRYYQQSAALGNEPAHKRLKMLFSAELEALRHSNPTLKGLRSFSSPSFCTLDTALNGSAYLPHAWSTGSLGDLGRSDHLDPSPVASGVTELPNSHHFEMHLVKLGFG</sequence>
<keyword evidence="7" id="KW-0227">DNA damage</keyword>
<dbReference type="PANTHER" id="PTHR45011">
    <property type="entry name" value="DAP3-BINDING CELL DEATH ENHANCER 1"/>
    <property type="match status" value="1"/>
</dbReference>
<evidence type="ECO:0000313" key="25">
    <source>
        <dbReference type="Ensembl" id="ENSSHAP00000014926.2"/>
    </source>
</evidence>
<evidence type="ECO:0000256" key="15">
    <source>
        <dbReference type="ARBA" id="ARBA00057153"/>
    </source>
</evidence>
<feature type="compositionally biased region" description="Polar residues" evidence="24">
    <location>
        <begin position="169"/>
        <end position="185"/>
    </location>
</feature>
<reference evidence="25" key="3">
    <citation type="submission" date="2025-09" db="UniProtKB">
        <authorList>
            <consortium name="Ensembl"/>
        </authorList>
    </citation>
    <scope>IDENTIFICATION</scope>
</reference>
<dbReference type="SUPFAM" id="SSF81901">
    <property type="entry name" value="HCP-like"/>
    <property type="match status" value="1"/>
</dbReference>
<comment type="subunit">
    <text evidence="19">Interacts with DAP3.</text>
</comment>
<dbReference type="RefSeq" id="XP_012406900.1">
    <property type="nucleotide sequence ID" value="XM_012551446.3"/>
</dbReference>
<dbReference type="GeneID" id="100915380"/>
<name>G3WHM1_SARHA</name>
<dbReference type="InterPro" id="IPR052748">
    <property type="entry name" value="ISR_Activator"/>
</dbReference>
<comment type="function">
    <text evidence="15">Protein kinase activator that acts as a key activator of the integrated stress response (ISR) following various stresses, such as iron deficiency, mitochondrial stress or mitochondrial DNA breaks. Detects impaired protein import and processing in mitochondria, activating the ISR. May also required for the induction of death receptor-mediated apoptosis through the regulation of caspase activation.</text>
</comment>
<evidence type="ECO:0000256" key="1">
    <source>
        <dbReference type="ARBA" id="ARBA00004273"/>
    </source>
</evidence>
<comment type="subcellular location">
    <subcellularLocation>
        <location evidence="3">Cytoplasm</location>
        <location evidence="3">Cytosol</location>
    </subcellularLocation>
    <subcellularLocation>
        <location evidence="1">Mitochondrion inner membrane</location>
    </subcellularLocation>
    <subcellularLocation>
        <location evidence="2">Mitochondrion outer membrane</location>
    </subcellularLocation>
</comment>
<evidence type="ECO:0000256" key="18">
    <source>
        <dbReference type="ARBA" id="ARBA00061378"/>
    </source>
</evidence>
<evidence type="ECO:0000256" key="23">
    <source>
        <dbReference type="ARBA" id="ARBA00083347"/>
    </source>
</evidence>
<dbReference type="OrthoDB" id="2384430at2759"/>
<evidence type="ECO:0000256" key="17">
    <source>
        <dbReference type="ARBA" id="ARBA00059730"/>
    </source>
</evidence>
<dbReference type="FunFam" id="1.25.40.10:FF:000267">
    <property type="entry name" value="DAP3 binding cell death enhancer 1"/>
    <property type="match status" value="1"/>
</dbReference>
<evidence type="ECO:0000256" key="8">
    <source>
        <dbReference type="ARBA" id="ARBA00022787"/>
    </source>
</evidence>
<feature type="compositionally biased region" description="Basic and acidic residues" evidence="24">
    <location>
        <begin position="156"/>
        <end position="168"/>
    </location>
</feature>
<evidence type="ECO:0000313" key="26">
    <source>
        <dbReference type="Proteomes" id="UP000007648"/>
    </source>
</evidence>
<organism evidence="25 26">
    <name type="scientific">Sarcophilus harrisii</name>
    <name type="common">Tasmanian devil</name>
    <name type="synonym">Sarcophilus laniarius</name>
    <dbReference type="NCBI Taxonomy" id="9305"/>
    <lineage>
        <taxon>Eukaryota</taxon>
        <taxon>Metazoa</taxon>
        <taxon>Chordata</taxon>
        <taxon>Craniata</taxon>
        <taxon>Vertebrata</taxon>
        <taxon>Euteleostomi</taxon>
        <taxon>Mammalia</taxon>
        <taxon>Metatheria</taxon>
        <taxon>Dasyuromorphia</taxon>
        <taxon>Dasyuridae</taxon>
        <taxon>Sarcophilus</taxon>
    </lineage>
</organism>
<dbReference type="FunCoup" id="G3WHM1">
    <property type="interactions" value="925"/>
</dbReference>
<evidence type="ECO:0000256" key="12">
    <source>
        <dbReference type="ARBA" id="ARBA00022946"/>
    </source>
</evidence>
<dbReference type="InterPro" id="IPR011990">
    <property type="entry name" value="TPR-like_helical_dom_sf"/>
</dbReference>
<evidence type="ECO:0000256" key="10">
    <source>
        <dbReference type="ARBA" id="ARBA00022803"/>
    </source>
</evidence>
<keyword evidence="14" id="KW-0472">Membrane</keyword>
<evidence type="ECO:0000256" key="7">
    <source>
        <dbReference type="ARBA" id="ARBA00022763"/>
    </source>
</evidence>
<dbReference type="PANTHER" id="PTHR45011:SF1">
    <property type="entry name" value="DAP3-BINDING CELL DEATH ENHANCER 1"/>
    <property type="match status" value="1"/>
</dbReference>
<comment type="subunit">
    <text evidence="20">Homooctamer; oligomerization is required to activate EIF2AK1/HRI. Interacts (via TPR repeats) with EIF2AK1/HRI; activating the protein kinase activity of EIF2AK1/HRI, thereby promoting the integrated stress response (ISR).</text>
</comment>
<reference evidence="25 26" key="1">
    <citation type="journal article" date="2011" name="Proc. Natl. Acad. Sci. U.S.A.">
        <title>Genetic diversity and population structure of the endangered marsupial Sarcophilus harrisii (Tasmanian devil).</title>
        <authorList>
            <person name="Miller W."/>
            <person name="Hayes V.M."/>
            <person name="Ratan A."/>
            <person name="Petersen D.C."/>
            <person name="Wittekindt N.E."/>
            <person name="Miller J."/>
            <person name="Walenz B."/>
            <person name="Knight J."/>
            <person name="Qi J."/>
            <person name="Zhao F."/>
            <person name="Wang Q."/>
            <person name="Bedoya-Reina O.C."/>
            <person name="Katiyar N."/>
            <person name="Tomsho L.P."/>
            <person name="Kasson L.M."/>
            <person name="Hardie R.A."/>
            <person name="Woodbridge P."/>
            <person name="Tindall E.A."/>
            <person name="Bertelsen M.F."/>
            <person name="Dixon D."/>
            <person name="Pyecroft S."/>
            <person name="Helgen K.M."/>
            <person name="Lesk A.M."/>
            <person name="Pringle T.H."/>
            <person name="Patterson N."/>
            <person name="Zhang Y."/>
            <person name="Kreiss A."/>
            <person name="Woods G.M."/>
            <person name="Jones M.E."/>
            <person name="Schuster S.C."/>
        </authorList>
    </citation>
    <scope>NUCLEOTIDE SEQUENCE [LARGE SCALE GENOMIC DNA]</scope>
</reference>
<keyword evidence="6" id="KW-0677">Repeat</keyword>
<evidence type="ECO:0000256" key="4">
    <source>
        <dbReference type="ARBA" id="ARBA00022490"/>
    </source>
</evidence>
<keyword evidence="26" id="KW-1185">Reference proteome</keyword>
<dbReference type="KEGG" id="shr:100915380"/>
<dbReference type="Pfam" id="PF08238">
    <property type="entry name" value="Sel1"/>
    <property type="match status" value="5"/>
</dbReference>
<evidence type="ECO:0000256" key="16">
    <source>
        <dbReference type="ARBA" id="ARBA00057911"/>
    </source>
</evidence>
<feature type="region of interest" description="Disordered" evidence="24">
    <location>
        <begin position="149"/>
        <end position="190"/>
    </location>
</feature>
<evidence type="ECO:0000256" key="20">
    <source>
        <dbReference type="ARBA" id="ARBA00064772"/>
    </source>
</evidence>
<dbReference type="GeneTree" id="ENSGT00390000002137"/>
<evidence type="ECO:0000256" key="13">
    <source>
        <dbReference type="ARBA" id="ARBA00023128"/>
    </source>
</evidence>
<comment type="similarity">
    <text evidence="18">Belongs to the DELE1 family.</text>
</comment>
<keyword evidence="13" id="KW-0496">Mitochondrion</keyword>
<evidence type="ECO:0000256" key="5">
    <source>
        <dbReference type="ARBA" id="ARBA00022703"/>
    </source>
</evidence>
<dbReference type="Proteomes" id="UP000007648">
    <property type="component" value="Unassembled WGS sequence"/>
</dbReference>
<keyword evidence="4" id="KW-0963">Cytoplasm</keyword>
<dbReference type="GO" id="GO:0006974">
    <property type="term" value="P:DNA damage response"/>
    <property type="evidence" value="ECO:0007669"/>
    <property type="project" value="UniProtKB-KW"/>
</dbReference>
<dbReference type="CTD" id="9812"/>
<dbReference type="Ensembl" id="ENSSHAT00000015051.2">
    <property type="protein sequence ID" value="ENSSHAP00000014926.2"/>
    <property type="gene ID" value="ENSSHAG00000012735.2"/>
</dbReference>
<dbReference type="GO" id="GO:0140468">
    <property type="term" value="P:HRI-mediated signaling"/>
    <property type="evidence" value="ECO:0007669"/>
    <property type="project" value="Ensembl"/>
</dbReference>
<comment type="function">
    <text evidence="17">Protein kinase activator that activates the ISR in response to iron deficiency: iron deficiency impairs mitochondrial import, promoting DELE1 localization at the mitochondrial surface, where it binds and activates EIF2AK1/HRI to trigger the ISR.</text>
</comment>
<dbReference type="GO" id="GO:0005741">
    <property type="term" value="C:mitochondrial outer membrane"/>
    <property type="evidence" value="ECO:0007669"/>
    <property type="project" value="UniProtKB-SubCell"/>
</dbReference>
<dbReference type="GO" id="GO:0000423">
    <property type="term" value="P:mitophagy"/>
    <property type="evidence" value="ECO:0007669"/>
    <property type="project" value="Ensembl"/>
</dbReference>
<protein>
    <recommendedName>
        <fullName evidence="21">DAP3-binding cell death enhancer 1</fullName>
    </recommendedName>
    <alternativeName>
        <fullName evidence="23">DAP3-binding cell death enhancer 1, long form</fullName>
    </alternativeName>
    <alternativeName>
        <fullName evidence="22">Death ligand signal enhancer</fullName>
    </alternativeName>
</protein>